<evidence type="ECO:0000313" key="8">
    <source>
        <dbReference type="EMBL" id="GGU82953.1"/>
    </source>
</evidence>
<keyword evidence="4 7" id="KW-0560">Oxidoreductase</keyword>
<dbReference type="PROSITE" id="PS00086">
    <property type="entry name" value="CYTOCHROME_P450"/>
    <property type="match status" value="1"/>
</dbReference>
<dbReference type="InterPro" id="IPR050196">
    <property type="entry name" value="Cytochrome_P450_Monoox"/>
</dbReference>
<protein>
    <submittedName>
        <fullName evidence="8">Cytochrome P450</fullName>
    </submittedName>
</protein>
<evidence type="ECO:0000313" key="9">
    <source>
        <dbReference type="Proteomes" id="UP000649573"/>
    </source>
</evidence>
<dbReference type="SUPFAM" id="SSF48264">
    <property type="entry name" value="Cytochrome P450"/>
    <property type="match status" value="1"/>
</dbReference>
<gene>
    <name evidence="8" type="ORF">GCM10010178_86760</name>
</gene>
<proteinExistence type="inferred from homology"/>
<dbReference type="RefSeq" id="WP_189259636.1">
    <property type="nucleotide sequence ID" value="NZ_BMRE01000083.1"/>
</dbReference>
<dbReference type="PRINTS" id="PR00463">
    <property type="entry name" value="EP450I"/>
</dbReference>
<evidence type="ECO:0000256" key="1">
    <source>
        <dbReference type="ARBA" id="ARBA00010617"/>
    </source>
</evidence>
<keyword evidence="6 7" id="KW-0503">Monooxygenase</keyword>
<dbReference type="InterPro" id="IPR002401">
    <property type="entry name" value="Cyt_P450_E_grp-I"/>
</dbReference>
<keyword evidence="9" id="KW-1185">Reference proteome</keyword>
<dbReference type="EMBL" id="BMRE01000083">
    <property type="protein sequence ID" value="GGU82953.1"/>
    <property type="molecule type" value="Genomic_DNA"/>
</dbReference>
<evidence type="ECO:0000256" key="3">
    <source>
        <dbReference type="ARBA" id="ARBA00022723"/>
    </source>
</evidence>
<dbReference type="InterPro" id="IPR017972">
    <property type="entry name" value="Cyt_P450_CS"/>
</dbReference>
<comment type="caution">
    <text evidence="8">The sequence shown here is derived from an EMBL/GenBank/DDBJ whole genome shotgun (WGS) entry which is preliminary data.</text>
</comment>
<evidence type="ECO:0000256" key="6">
    <source>
        <dbReference type="ARBA" id="ARBA00023033"/>
    </source>
</evidence>
<sequence length="446" mass="49499">MTTVEVSADLPMAPGRVPVLGHALAFKRDPVAFLGSLRPLGTVVRIQLGPKPVYVVNDEHLIRRIFLSEAHKFDKGVFWEKVDAIVGNGLANSSGKVHLRQRRTMQPMFHRRRIAMYATTMAAHWAERAARWLPGQVLDVPREMGDIALSMVVRTVFSSKLGEGAVKTMRTEFPGVQDGVMWRTLNPFPVLEKLPLPGNRRLARGIDRIHRAVDDAITSYRSDGGDHGDLLSTLIAARDPETGEALTDDEIRDQVLTIALAAGDTTANALSWALYEIGADPLLGDRIAAEVEEVAGDRPLDVADLDALVHTDLLVQEVFRFYAFWMLMRRTLTDVVLDGVRVPAGAQVVISPVALHRDPTMYPDAGRFRPERWMDEVRRTAFIPFGAGARQCIGDRFAWTEVMLGLATICRRWQLVPVAGQTTREVCRIGLNPAPLLMTVTPRRPS</sequence>
<dbReference type="InterPro" id="IPR036396">
    <property type="entry name" value="Cyt_P450_sf"/>
</dbReference>
<organism evidence="8 9">
    <name type="scientific">Lentzea flava</name>
    <dbReference type="NCBI Taxonomy" id="103732"/>
    <lineage>
        <taxon>Bacteria</taxon>
        <taxon>Bacillati</taxon>
        <taxon>Actinomycetota</taxon>
        <taxon>Actinomycetes</taxon>
        <taxon>Pseudonocardiales</taxon>
        <taxon>Pseudonocardiaceae</taxon>
        <taxon>Lentzea</taxon>
    </lineage>
</organism>
<evidence type="ECO:0000256" key="4">
    <source>
        <dbReference type="ARBA" id="ARBA00023002"/>
    </source>
</evidence>
<accession>A0ABQ2VI30</accession>
<evidence type="ECO:0000256" key="5">
    <source>
        <dbReference type="ARBA" id="ARBA00023004"/>
    </source>
</evidence>
<dbReference type="Pfam" id="PF00067">
    <property type="entry name" value="p450"/>
    <property type="match status" value="1"/>
</dbReference>
<dbReference type="Proteomes" id="UP000649573">
    <property type="component" value="Unassembled WGS sequence"/>
</dbReference>
<dbReference type="InterPro" id="IPR001128">
    <property type="entry name" value="Cyt_P450"/>
</dbReference>
<name>A0ABQ2VI30_9PSEU</name>
<evidence type="ECO:0000256" key="7">
    <source>
        <dbReference type="RuleBase" id="RU000461"/>
    </source>
</evidence>
<keyword evidence="5 7" id="KW-0408">Iron</keyword>
<dbReference type="PANTHER" id="PTHR24291:SF50">
    <property type="entry name" value="BIFUNCTIONAL ALBAFLAVENONE MONOOXYGENASE_TERPENE SYNTHASE"/>
    <property type="match status" value="1"/>
</dbReference>
<dbReference type="PRINTS" id="PR00385">
    <property type="entry name" value="P450"/>
</dbReference>
<dbReference type="PANTHER" id="PTHR24291">
    <property type="entry name" value="CYTOCHROME P450 FAMILY 4"/>
    <property type="match status" value="1"/>
</dbReference>
<keyword evidence="3 7" id="KW-0479">Metal-binding</keyword>
<comment type="similarity">
    <text evidence="1 7">Belongs to the cytochrome P450 family.</text>
</comment>
<keyword evidence="2 7" id="KW-0349">Heme</keyword>
<dbReference type="Gene3D" id="1.10.630.10">
    <property type="entry name" value="Cytochrome P450"/>
    <property type="match status" value="1"/>
</dbReference>
<reference evidence="9" key="1">
    <citation type="journal article" date="2019" name="Int. J. Syst. Evol. Microbiol.">
        <title>The Global Catalogue of Microorganisms (GCM) 10K type strain sequencing project: providing services to taxonomists for standard genome sequencing and annotation.</title>
        <authorList>
            <consortium name="The Broad Institute Genomics Platform"/>
            <consortium name="The Broad Institute Genome Sequencing Center for Infectious Disease"/>
            <person name="Wu L."/>
            <person name="Ma J."/>
        </authorList>
    </citation>
    <scope>NUCLEOTIDE SEQUENCE [LARGE SCALE GENOMIC DNA]</scope>
    <source>
        <strain evidence="9">JCM 3296</strain>
    </source>
</reference>
<evidence type="ECO:0000256" key="2">
    <source>
        <dbReference type="ARBA" id="ARBA00022617"/>
    </source>
</evidence>
<dbReference type="CDD" id="cd11049">
    <property type="entry name" value="CYP170A1-like"/>
    <property type="match status" value="1"/>
</dbReference>